<organism evidence="2 3">
    <name type="scientific">Streptosporangium lutulentum</name>
    <dbReference type="NCBI Taxonomy" id="1461250"/>
    <lineage>
        <taxon>Bacteria</taxon>
        <taxon>Bacillati</taxon>
        <taxon>Actinomycetota</taxon>
        <taxon>Actinomycetes</taxon>
        <taxon>Streptosporangiales</taxon>
        <taxon>Streptosporangiaceae</taxon>
        <taxon>Streptosporangium</taxon>
    </lineage>
</organism>
<dbReference type="Pfam" id="PF05331">
    <property type="entry name" value="DUF742"/>
    <property type="match status" value="1"/>
</dbReference>
<evidence type="ECO:0000313" key="3">
    <source>
        <dbReference type="Proteomes" id="UP001225356"/>
    </source>
</evidence>
<feature type="compositionally biased region" description="Basic and acidic residues" evidence="1">
    <location>
        <begin position="1"/>
        <end position="11"/>
    </location>
</feature>
<evidence type="ECO:0008006" key="4">
    <source>
        <dbReference type="Google" id="ProtNLM"/>
    </source>
</evidence>
<protein>
    <recommendedName>
        <fullName evidence="4">DUF742 domain-containing protein</fullName>
    </recommendedName>
</protein>
<comment type="caution">
    <text evidence="2">The sequence shown here is derived from an EMBL/GenBank/DDBJ whole genome shotgun (WGS) entry which is preliminary data.</text>
</comment>
<dbReference type="EMBL" id="JAUSQU010000001">
    <property type="protein sequence ID" value="MDP9846066.1"/>
    <property type="molecule type" value="Genomic_DNA"/>
</dbReference>
<proteinExistence type="predicted"/>
<reference evidence="2 3" key="1">
    <citation type="submission" date="2023-07" db="EMBL/GenBank/DDBJ databases">
        <title>Sequencing the genomes of 1000 actinobacteria strains.</title>
        <authorList>
            <person name="Klenk H.-P."/>
        </authorList>
    </citation>
    <scope>NUCLEOTIDE SEQUENCE [LARGE SCALE GENOMIC DNA]</scope>
    <source>
        <strain evidence="2 3">DSM 46740</strain>
    </source>
</reference>
<sequence length="174" mass="19103">MRGEHQDDRQGFRNGHGPSREEPPRYGAPAVPSRSDPWAEPPTYSSQQDVPLAYGSAYGEPPEEESSLVRMYTVSRGRTAPRTGLAVEALVSSTTSEQLGLSYIREYRVISDLCRRIRSVAEISALLGTPLGVARVLISDMESEGLLRVHRPQIEEGGPGPELLERVLGGLHRL</sequence>
<dbReference type="InterPro" id="IPR007995">
    <property type="entry name" value="DUF742"/>
</dbReference>
<dbReference type="Proteomes" id="UP001225356">
    <property type="component" value="Unassembled WGS sequence"/>
</dbReference>
<evidence type="ECO:0000313" key="2">
    <source>
        <dbReference type="EMBL" id="MDP9846066.1"/>
    </source>
</evidence>
<evidence type="ECO:0000256" key="1">
    <source>
        <dbReference type="SAM" id="MobiDB-lite"/>
    </source>
</evidence>
<keyword evidence="3" id="KW-1185">Reference proteome</keyword>
<feature type="region of interest" description="Disordered" evidence="1">
    <location>
        <begin position="1"/>
        <end position="62"/>
    </location>
</feature>
<dbReference type="RefSeq" id="WP_307562219.1">
    <property type="nucleotide sequence ID" value="NZ_JAUSQU010000001.1"/>
</dbReference>
<accession>A0ABT9QI52</accession>
<name>A0ABT9QI52_9ACTN</name>
<dbReference type="PANTHER" id="PTHR36221:SF1">
    <property type="entry name" value="DUF742 DOMAIN-CONTAINING PROTEIN"/>
    <property type="match status" value="1"/>
</dbReference>
<dbReference type="PANTHER" id="PTHR36221">
    <property type="entry name" value="DUF742 DOMAIN-CONTAINING PROTEIN"/>
    <property type="match status" value="1"/>
</dbReference>
<gene>
    <name evidence="2" type="ORF">J2853_005277</name>
</gene>